<dbReference type="Pfam" id="PF09839">
    <property type="entry name" value="DUF2066"/>
    <property type="match status" value="1"/>
</dbReference>
<evidence type="ECO:0008006" key="3">
    <source>
        <dbReference type="Google" id="ProtNLM"/>
    </source>
</evidence>
<evidence type="ECO:0000256" key="1">
    <source>
        <dbReference type="SAM" id="Phobius"/>
    </source>
</evidence>
<feature type="transmembrane region" description="Helical" evidence="1">
    <location>
        <begin position="20"/>
        <end position="40"/>
    </location>
</feature>
<protein>
    <recommendedName>
        <fullName evidence="3">DUF2066 domain-containing protein</fullName>
    </recommendedName>
</protein>
<sequence length="375" mass="39979">MPGRAGKLCTSAKTGPTAKVVHWAGATVFSVFLAALALTWPQFARANIFTVSDIEISATASTANEAKQIAIAEGQSKALAALLDRLITPEDLANLPEIEPEMLQQVVIGFSLDNERTGPTQYLASLTVRFHPDAIELLLAQNGIKLSIVKSPPTLLVPVFWNANQLSVLSGVDAWTETFRRLGLQNRLVPLLQPLGDAADAAIDREAVIAADDLALGQLMARYAVEYAVVATAIYAPDKAVVSGTLTGPGPAGDVNIQKQIELVPGNEAKAFRDLANALLDALDQQWRNSEGGSAAGSEDFAFVVPFRDLPEWVGVRDRLETMVGVKSVDVAALAAGSASVVVKFDGDLRAFLYQLEGLGFAIYDTGERWELGPL</sequence>
<organism evidence="2">
    <name type="scientific">hydrothermal vent metagenome</name>
    <dbReference type="NCBI Taxonomy" id="652676"/>
    <lineage>
        <taxon>unclassified sequences</taxon>
        <taxon>metagenomes</taxon>
        <taxon>ecological metagenomes</taxon>
    </lineage>
</organism>
<proteinExistence type="predicted"/>
<evidence type="ECO:0000313" key="2">
    <source>
        <dbReference type="EMBL" id="VAW12941.1"/>
    </source>
</evidence>
<dbReference type="AlphaFoldDB" id="A0A3B0T2I0"/>
<reference evidence="2" key="1">
    <citation type="submission" date="2018-06" db="EMBL/GenBank/DDBJ databases">
        <authorList>
            <person name="Zhirakovskaya E."/>
        </authorList>
    </citation>
    <scope>NUCLEOTIDE SEQUENCE</scope>
</reference>
<dbReference type="EMBL" id="UOEM01000056">
    <property type="protein sequence ID" value="VAW12941.1"/>
    <property type="molecule type" value="Genomic_DNA"/>
</dbReference>
<accession>A0A3B0T2I0</accession>
<gene>
    <name evidence="2" type="ORF">MNBD_ALPHA09-8</name>
</gene>
<dbReference type="InterPro" id="IPR018642">
    <property type="entry name" value="DUF2066"/>
</dbReference>
<keyword evidence="1" id="KW-1133">Transmembrane helix</keyword>
<keyword evidence="1" id="KW-0472">Membrane</keyword>
<keyword evidence="1" id="KW-0812">Transmembrane</keyword>
<name>A0A3B0T2I0_9ZZZZ</name>